<dbReference type="EMBL" id="CP017478">
    <property type="protein sequence ID" value="AOW22130.1"/>
    <property type="molecule type" value="Genomic_DNA"/>
</dbReference>
<proteinExistence type="predicted"/>
<protein>
    <recommendedName>
        <fullName evidence="4">Type IX secretion system membrane protein PorP/SprF</fullName>
    </recommendedName>
</protein>
<dbReference type="KEGG" id="lul:LPB138_14255"/>
<evidence type="ECO:0000313" key="3">
    <source>
        <dbReference type="Proteomes" id="UP000176050"/>
    </source>
</evidence>
<dbReference type="RefSeq" id="WP_070238289.1">
    <property type="nucleotide sequence ID" value="NZ_CP017478.1"/>
</dbReference>
<keyword evidence="3" id="KW-1185">Reference proteome</keyword>
<feature type="chain" id="PRO_5009111090" description="Type IX secretion system membrane protein PorP/SprF" evidence="1">
    <location>
        <begin position="22"/>
        <end position="309"/>
    </location>
</feature>
<accession>A0A1D8PC41</accession>
<keyword evidence="1" id="KW-0732">Signal</keyword>
<name>A0A1D8PC41_9FLAO</name>
<dbReference type="STRING" id="1850246.LPB138_14255"/>
<dbReference type="AlphaFoldDB" id="A0A1D8PC41"/>
<dbReference type="OrthoDB" id="1114455at2"/>
<dbReference type="InterPro" id="IPR019861">
    <property type="entry name" value="PorP/SprF_Bacteroidetes"/>
</dbReference>
<gene>
    <name evidence="2" type="ORF">LPB138_14255</name>
</gene>
<reference evidence="2 3" key="1">
    <citation type="submission" date="2016-10" db="EMBL/GenBank/DDBJ databases">
        <title>Lutibacter sp. LPB0138, isolated from marine gastropod.</title>
        <authorList>
            <person name="Kim E."/>
            <person name="Yi H."/>
        </authorList>
    </citation>
    <scope>NUCLEOTIDE SEQUENCE [LARGE SCALE GENOMIC DNA]</scope>
    <source>
        <strain evidence="2 3">LPB0138</strain>
    </source>
</reference>
<evidence type="ECO:0000313" key="2">
    <source>
        <dbReference type="EMBL" id="AOW22130.1"/>
    </source>
</evidence>
<feature type="signal peptide" evidence="1">
    <location>
        <begin position="1"/>
        <end position="21"/>
    </location>
</feature>
<dbReference type="NCBIfam" id="TIGR03519">
    <property type="entry name" value="T9SS_PorP_fam"/>
    <property type="match status" value="1"/>
</dbReference>
<organism evidence="2 3">
    <name type="scientific">Urechidicola croceus</name>
    <dbReference type="NCBI Taxonomy" id="1850246"/>
    <lineage>
        <taxon>Bacteria</taxon>
        <taxon>Pseudomonadati</taxon>
        <taxon>Bacteroidota</taxon>
        <taxon>Flavobacteriia</taxon>
        <taxon>Flavobacteriales</taxon>
        <taxon>Flavobacteriaceae</taxon>
        <taxon>Urechidicola</taxon>
    </lineage>
</organism>
<sequence length="309" mass="34699">MKNKIKLLIILLSITTISVNAQQDAQFTQYMYNMSVINPAYTTGDLGTVNLGLLHRSQWVGVTGSPKTSTFFAHTPINDKIEVGISFVNDNIGDIVKENNFYADFAYKLDLEEYGNLSFGIKAGATLFDVDFNDFNLEVSTDPNFNNINESYLNIGTGVYYNTDNYYVGLSIPNILKSKHLEENNGRYQGVEEAHVYLTGGYVFDINQEFRLKPAFMAKVVKGAPISFDITANVLYQERFELGVGYRLEDAFSILANFKATPELRIGYAYDSTISNLGPFSSGSHEIIFLYDLDLFGLTKGFDKSPRFF</sequence>
<evidence type="ECO:0000256" key="1">
    <source>
        <dbReference type="SAM" id="SignalP"/>
    </source>
</evidence>
<dbReference type="Proteomes" id="UP000176050">
    <property type="component" value="Chromosome"/>
</dbReference>
<evidence type="ECO:0008006" key="4">
    <source>
        <dbReference type="Google" id="ProtNLM"/>
    </source>
</evidence>
<dbReference type="Pfam" id="PF11751">
    <property type="entry name" value="PorP_SprF"/>
    <property type="match status" value="1"/>
</dbReference>